<dbReference type="EnsemblPlants" id="AVESA.00010b.r2.5AG0811590.1">
    <property type="protein sequence ID" value="AVESA.00010b.r2.5AG0811590.1.CDS.1"/>
    <property type="gene ID" value="AVESA.00010b.r2.5AG0811590"/>
</dbReference>
<reference evidence="1" key="1">
    <citation type="submission" date="2021-05" db="EMBL/GenBank/DDBJ databases">
        <authorList>
            <person name="Scholz U."/>
            <person name="Mascher M."/>
            <person name="Fiebig A."/>
        </authorList>
    </citation>
    <scope>NUCLEOTIDE SEQUENCE [LARGE SCALE GENOMIC DNA]</scope>
</reference>
<sequence length="352" mass="39370">MKLVHRLHANADAPWPRWVWTSVVTDQCRHPSKFQGHRRLGLLPLYRSLSLCIPGDGRRTSFWWDNWLGGSPLGCQFSALLSHALDKEVSLRHVLAVGLRATLVPRLNNAGEQQLAHLSVLLADCSLTEAPDRWELRRCAKANGQLDAAALYRLCTWGGVSAPFHNFVWTNWAPSKVQFFAWLLVQARVQSRSALVKKNILWTEDGFCPCCAHPSEDANHLFFGCPLVKRFWAAIGCTLPALPVVNDLPHYCHLVQMPPATASTFLLLCLWNIWKHRNGVVFRGLPPASVSFSEAVRMMLFFGALGCPRSMPRTSTSGCSVCTRVLHDVPPVLLSPPSLLVNNTTSWVFSYK</sequence>
<reference evidence="1" key="2">
    <citation type="submission" date="2025-09" db="UniProtKB">
        <authorList>
            <consortium name="EnsemblPlants"/>
        </authorList>
    </citation>
    <scope>IDENTIFICATION</scope>
</reference>
<dbReference type="Proteomes" id="UP001732700">
    <property type="component" value="Chromosome 5A"/>
</dbReference>
<accession>A0ACD5XLI3</accession>
<proteinExistence type="predicted"/>
<protein>
    <submittedName>
        <fullName evidence="1">Uncharacterized protein</fullName>
    </submittedName>
</protein>
<organism evidence="1 2">
    <name type="scientific">Avena sativa</name>
    <name type="common">Oat</name>
    <dbReference type="NCBI Taxonomy" id="4498"/>
    <lineage>
        <taxon>Eukaryota</taxon>
        <taxon>Viridiplantae</taxon>
        <taxon>Streptophyta</taxon>
        <taxon>Embryophyta</taxon>
        <taxon>Tracheophyta</taxon>
        <taxon>Spermatophyta</taxon>
        <taxon>Magnoliopsida</taxon>
        <taxon>Liliopsida</taxon>
        <taxon>Poales</taxon>
        <taxon>Poaceae</taxon>
        <taxon>BOP clade</taxon>
        <taxon>Pooideae</taxon>
        <taxon>Poodae</taxon>
        <taxon>Poeae</taxon>
        <taxon>Poeae Chloroplast Group 1 (Aveneae type)</taxon>
        <taxon>Aveninae</taxon>
        <taxon>Avena</taxon>
    </lineage>
</organism>
<evidence type="ECO:0000313" key="1">
    <source>
        <dbReference type="EnsemblPlants" id="AVESA.00010b.r2.5AG0811590.1.CDS.1"/>
    </source>
</evidence>
<evidence type="ECO:0000313" key="2">
    <source>
        <dbReference type="Proteomes" id="UP001732700"/>
    </source>
</evidence>
<keyword evidence="2" id="KW-1185">Reference proteome</keyword>
<name>A0ACD5XLI3_AVESA</name>